<dbReference type="SMART" id="SM00028">
    <property type="entry name" value="TPR"/>
    <property type="match status" value="3"/>
</dbReference>
<keyword evidence="1 4" id="KW-0802">TPR repeat</keyword>
<dbReference type="InterPro" id="IPR038645">
    <property type="entry name" value="TTC5_OB_sf"/>
</dbReference>
<dbReference type="InterPro" id="IPR019734">
    <property type="entry name" value="TPR_rpt"/>
</dbReference>
<dbReference type="PROSITE" id="PS50005">
    <property type="entry name" value="TPR"/>
    <property type="match status" value="1"/>
</dbReference>
<dbReference type="Pfam" id="PF16669">
    <property type="entry name" value="TTC5_OB"/>
    <property type="match status" value="1"/>
</dbReference>
<dbReference type="OMA" id="DECKGYE"/>
<reference evidence="6" key="1">
    <citation type="submission" date="2025-05" db="UniProtKB">
        <authorList>
            <consortium name="Ensembl"/>
        </authorList>
    </citation>
    <scope>IDENTIFICATION</scope>
</reference>
<feature type="repeat" description="TPR" evidence="4">
    <location>
        <begin position="99"/>
        <end position="132"/>
    </location>
</feature>
<protein>
    <recommendedName>
        <fullName evidence="3">Cell division cycle protein 27 homolog</fullName>
    </recommendedName>
</protein>
<keyword evidence="7" id="KW-1185">Reference proteome</keyword>
<dbReference type="Proteomes" id="UP000694388">
    <property type="component" value="Unplaced"/>
</dbReference>
<organism evidence="6 7">
    <name type="scientific">Eptatretus burgeri</name>
    <name type="common">Inshore hagfish</name>
    <dbReference type="NCBI Taxonomy" id="7764"/>
    <lineage>
        <taxon>Eukaryota</taxon>
        <taxon>Metazoa</taxon>
        <taxon>Chordata</taxon>
        <taxon>Craniata</taxon>
        <taxon>Vertebrata</taxon>
        <taxon>Cyclostomata</taxon>
        <taxon>Myxini</taxon>
        <taxon>Myxiniformes</taxon>
        <taxon>Myxinidae</taxon>
        <taxon>Eptatretinae</taxon>
        <taxon>Eptatretus</taxon>
    </lineage>
</organism>
<dbReference type="Ensembl" id="ENSEBUT00000005468.1">
    <property type="protein sequence ID" value="ENSEBUP00000005030.1"/>
    <property type="gene ID" value="ENSEBUG00000003478.1"/>
</dbReference>
<dbReference type="InterPro" id="IPR011990">
    <property type="entry name" value="TPR-like_helical_dom_sf"/>
</dbReference>
<evidence type="ECO:0000256" key="4">
    <source>
        <dbReference type="PROSITE-ProRule" id="PRU00339"/>
    </source>
</evidence>
<comment type="similarity">
    <text evidence="2">Belongs to the APC3/CDC27 family.</text>
</comment>
<dbReference type="PANTHER" id="PTHR12558:SF13">
    <property type="entry name" value="CELL DIVISION CYCLE PROTEIN 27 HOMOLOG"/>
    <property type="match status" value="1"/>
</dbReference>
<dbReference type="SUPFAM" id="SSF48452">
    <property type="entry name" value="TPR-like"/>
    <property type="match status" value="1"/>
</dbReference>
<evidence type="ECO:0000256" key="2">
    <source>
        <dbReference type="ARBA" id="ARBA00038210"/>
    </source>
</evidence>
<evidence type="ECO:0000313" key="7">
    <source>
        <dbReference type="Proteomes" id="UP000694388"/>
    </source>
</evidence>
<dbReference type="Gene3D" id="2.40.50.550">
    <property type="match status" value="1"/>
</dbReference>
<dbReference type="GeneTree" id="ENSGT00390000006227"/>
<dbReference type="Pfam" id="PF13181">
    <property type="entry name" value="TPR_8"/>
    <property type="match status" value="1"/>
</dbReference>
<evidence type="ECO:0000256" key="3">
    <source>
        <dbReference type="ARBA" id="ARBA00039307"/>
    </source>
</evidence>
<dbReference type="InterPro" id="IPR032076">
    <property type="entry name" value="TTC5_OB"/>
</dbReference>
<evidence type="ECO:0000256" key="1">
    <source>
        <dbReference type="ARBA" id="ARBA00022803"/>
    </source>
</evidence>
<dbReference type="Ensembl" id="ENSEBUT00000005460.1">
    <property type="protein sequence ID" value="ENSEBUP00000005022.1"/>
    <property type="gene ID" value="ENSEBUG00000003478.1"/>
</dbReference>
<evidence type="ECO:0000259" key="5">
    <source>
        <dbReference type="Pfam" id="PF16669"/>
    </source>
</evidence>
<dbReference type="Gene3D" id="1.25.40.10">
    <property type="entry name" value="Tetratricopeptide repeat domain"/>
    <property type="match status" value="1"/>
</dbReference>
<accession>A0A8C4PYI4</accession>
<proteinExistence type="inferred from homology"/>
<dbReference type="PANTHER" id="PTHR12558">
    <property type="entry name" value="CELL DIVISION CYCLE 16,23,27"/>
    <property type="match status" value="1"/>
</dbReference>
<sequence>MAGTSDEEIKRVTQAVEALYTFRDTFGEHHSGDQASSKNKEVERNLQEVLKMVQGLEGSGCNKARLLLLRGRALNITSEYRPEAEHALGLAVKLDPRRPDAWNELGHTCWKKGDMDAAKDCFVSALSHEQNKVSLRGLSMVLRQLPAVGESRRNNVQQSVTYAKEAVEMDLNDGVSWYVLGNANFILFFIEGQNPKFLRLALCAYTQAEKVDKRSSQNPDLHLNRAVLLCYEQRYAEALADLERAHVLDPEFPNPLTQKQQLLHFLNHLTQLVTCKGGLIPRRLAAYSSAVQQEESKAKGRGQSRVVPLSGLEPGKNPGCQLIGKVVFYLNAHEELPIVLGLLDSESECVPIAVYNAAPTWAVVLGDSVSVQNPQLTKHDVEHEGKAFKFPCIRVDSPLLLLINGKKQCAQQQAITTATSISKHE</sequence>
<dbReference type="AlphaFoldDB" id="A0A8C4PYI4"/>
<evidence type="ECO:0000313" key="6">
    <source>
        <dbReference type="Ensembl" id="ENSEBUP00000005030.1"/>
    </source>
</evidence>
<feature type="domain" description="Tetratricopeptide repeat protein 5 OB fold" evidence="5">
    <location>
        <begin position="305"/>
        <end position="415"/>
    </location>
</feature>
<name>A0A8C4PYI4_EPTBU</name>